<accession>A0A0S7C0P6</accession>
<name>A0A0S7C0P6_9BACT</name>
<dbReference type="OrthoDB" id="3078184at2"/>
<dbReference type="EMBL" id="DF968182">
    <property type="protein sequence ID" value="GAP43598.1"/>
    <property type="molecule type" value="Genomic_DNA"/>
</dbReference>
<evidence type="ECO:0000313" key="1">
    <source>
        <dbReference type="EMBL" id="GAP43598.1"/>
    </source>
</evidence>
<sequence length="315" mass="35891">MASIDINTMRAFLSKSISSINQNKVNGMLAEIDLRNTLNNFGFGGRVSQGGWIMRNVGEGLFGHYTIVVFPQTIQPDTDYPVGRQLEEPALALHTICSTMHQIGVHSYYCVPSIANRNDYSTITWQTKQLGIPNIQPYRQLIPTISNFSIRERRYNFLRYNTDAGQIPLNSLAEEFTKEHLRVNFQNHFMSEMSDIDGILWGEQYTYPIEIKEKTPGTDNKLGEFFGIDVGPFVKLAYYAAKKGNLHSLFFVREINNINERRLVNWWFITFEKLALFASWVPIAGGINMQGGGSTVVKIPKSEFTKLTRQSLEDL</sequence>
<keyword evidence="2" id="KW-1185">Reference proteome</keyword>
<evidence type="ECO:0000313" key="2">
    <source>
        <dbReference type="Proteomes" id="UP000053091"/>
    </source>
</evidence>
<dbReference type="AlphaFoldDB" id="A0A0S7C0P6"/>
<proteinExistence type="predicted"/>
<dbReference type="Proteomes" id="UP000053091">
    <property type="component" value="Unassembled WGS sequence"/>
</dbReference>
<dbReference type="STRING" id="1678841.TBC1_111754"/>
<organism evidence="1">
    <name type="scientific">Lentimicrobium saccharophilum</name>
    <dbReference type="NCBI Taxonomy" id="1678841"/>
    <lineage>
        <taxon>Bacteria</taxon>
        <taxon>Pseudomonadati</taxon>
        <taxon>Bacteroidota</taxon>
        <taxon>Bacteroidia</taxon>
        <taxon>Bacteroidales</taxon>
        <taxon>Lentimicrobiaceae</taxon>
        <taxon>Lentimicrobium</taxon>
    </lineage>
</organism>
<reference evidence="1" key="1">
    <citation type="journal article" date="2015" name="Genome Announc.">
        <title>Draft Genome Sequence of Bacteroidales Strain TBC1, a Novel Isolate from a Methanogenic Wastewater Treatment System.</title>
        <authorList>
            <person name="Tourlousse D.M."/>
            <person name="Matsuura N."/>
            <person name="Sun L."/>
            <person name="Toyonaga M."/>
            <person name="Kuroda K."/>
            <person name="Ohashi A."/>
            <person name="Cruz R."/>
            <person name="Yamaguchi T."/>
            <person name="Sekiguchi Y."/>
        </authorList>
    </citation>
    <scope>NUCLEOTIDE SEQUENCE [LARGE SCALE GENOMIC DNA]</scope>
    <source>
        <strain evidence="1">TBC1</strain>
    </source>
</reference>
<gene>
    <name evidence="1" type="ORF">TBC1_111754</name>
</gene>
<protein>
    <submittedName>
        <fullName evidence="1">Uncharacterized protein</fullName>
    </submittedName>
</protein>
<dbReference type="RefSeq" id="WP_062040964.1">
    <property type="nucleotide sequence ID" value="NZ_DF968182.1"/>
</dbReference>